<organism evidence="1 2">
    <name type="scientific">Diphasiastrum complanatum</name>
    <name type="common">Issler's clubmoss</name>
    <name type="synonym">Lycopodium complanatum</name>
    <dbReference type="NCBI Taxonomy" id="34168"/>
    <lineage>
        <taxon>Eukaryota</taxon>
        <taxon>Viridiplantae</taxon>
        <taxon>Streptophyta</taxon>
        <taxon>Embryophyta</taxon>
        <taxon>Tracheophyta</taxon>
        <taxon>Lycopodiopsida</taxon>
        <taxon>Lycopodiales</taxon>
        <taxon>Lycopodiaceae</taxon>
        <taxon>Lycopodioideae</taxon>
        <taxon>Diphasiastrum</taxon>
    </lineage>
</organism>
<evidence type="ECO:0000313" key="1">
    <source>
        <dbReference type="EMBL" id="KAJ7539621.1"/>
    </source>
</evidence>
<comment type="caution">
    <text evidence="1">The sequence shown here is derived from an EMBL/GenBank/DDBJ whole genome shotgun (WGS) entry which is preliminary data.</text>
</comment>
<sequence length="1186" mass="133275">MKLREIPLSSLPSPSGPLSPRVDSTFGPPVGHSFTDNDFFPTAMNSDALFTCGEFVEHSCPDMDDINKQNFRLQSYLNSIVAPSLLAEHRQISYPLTSDVYSEDTIAKLESRNTRTMFYPYFAAVRKRTAEFSSLPEHFQTQQAGNVEVAPGHSNTLGDSAGTLSISEAAFGCSEDLHTDYKELEHNSSIDLSTAKSTYITEPVLCVADAHRSYNDQKTAEFCVSNPTLSVQRERNFCRSTELESPEVSLLAANKSKEKRRKQLSKLSSPKECNRLQYSRERSVKRQKLQNLHDNVFMVSMPSDLNLDLHCQSQSRADGPKISETEHRFGIADLIKAAGLHFVEDQKISDPIMKEENPPDLKDLDNFTNSGKKTMSLLRNDPIIESLEENTVQQFCGDFNLNRMTFGDSPADTLLEMIVAADDGLEASSKYNQHEFEIENSLIISETSNQRGIIKDHVLREQKIFPTESSGSSNMFNLDKDRELCYAGSCQEVGSSLENIHIREDLSDLECNAGIIVNLPSQVIDSYANLYTTGDFRSSVDAFEINSGHALLDSIQAKRTLRSTPKAGTNVVRGQWTPEEDRYLVELVNRFSPQKWSLIAANLPGRIGKQCRERWNNHLRPDIKRDVWKPDEERLLVSAHNRLGNKWADISKLIPGRTENAIKNHFHATVRRKNIRRKHRKVMEGSTENTESTPRSTVLRDYVQMIYPQGEGKSMKINRQNPVTLAHASPQTRHTNDYKSPTLDFNLDVGMGPISNCGKAKNSGYQLDTELFAGMHNEEVDELLDKMMKAGQDGSETETTPYEFQEAGFTMQPLLTFGQLPCHENVSRYLSWDRSEKANPIYPKTMSNSVYGWNNGQILGSIASHHLKDNATLTSSSNLQFPWSVQIQANMDAGNNSEPLLFCLNNLTNKIGLDSNPVSAITSKVDRRKVALEATQYLPDITFLPEEALDSRRLPLPVLQEIKLCHQLDMKFLQDEMSNIEKDSLISSENDKLDALSLGAPLNCLSDYFVIDSDYIPKRESSTSETSECGYTPTKGSSDLEQMRNHISAMATKPSDRCMDNYLTSAKTESSYCMKSTSTHENAFDASLGGGMPPCRFSEIAEAQGMTTENRNDFPELLLEEISVNDVSNICDQSKILRQSKCPITLYEWQAGMTSNIDRPDISQELDLIELVTRQLDTEDLLFQII</sequence>
<evidence type="ECO:0000313" key="2">
    <source>
        <dbReference type="Proteomes" id="UP001162992"/>
    </source>
</evidence>
<name>A0ACC2CC52_DIPCM</name>
<dbReference type="Proteomes" id="UP001162992">
    <property type="component" value="Chromosome 11"/>
</dbReference>
<proteinExistence type="predicted"/>
<accession>A0ACC2CC52</accession>
<dbReference type="EMBL" id="CM055102">
    <property type="protein sequence ID" value="KAJ7539621.1"/>
    <property type="molecule type" value="Genomic_DNA"/>
</dbReference>
<gene>
    <name evidence="1" type="ORF">O6H91_11G101900</name>
</gene>
<protein>
    <submittedName>
        <fullName evidence="1">Uncharacterized protein</fullName>
    </submittedName>
</protein>
<keyword evidence="2" id="KW-1185">Reference proteome</keyword>
<reference evidence="2" key="1">
    <citation type="journal article" date="2024" name="Proc. Natl. Acad. Sci. U.S.A.">
        <title>Extraordinary preservation of gene collinearity over three hundred million years revealed in homosporous lycophytes.</title>
        <authorList>
            <person name="Li C."/>
            <person name="Wickell D."/>
            <person name="Kuo L.Y."/>
            <person name="Chen X."/>
            <person name="Nie B."/>
            <person name="Liao X."/>
            <person name="Peng D."/>
            <person name="Ji J."/>
            <person name="Jenkins J."/>
            <person name="Williams M."/>
            <person name="Shu S."/>
            <person name="Plott C."/>
            <person name="Barry K."/>
            <person name="Rajasekar S."/>
            <person name="Grimwood J."/>
            <person name="Han X."/>
            <person name="Sun S."/>
            <person name="Hou Z."/>
            <person name="He W."/>
            <person name="Dai G."/>
            <person name="Sun C."/>
            <person name="Schmutz J."/>
            <person name="Leebens-Mack J.H."/>
            <person name="Li F.W."/>
            <person name="Wang L."/>
        </authorList>
    </citation>
    <scope>NUCLEOTIDE SEQUENCE [LARGE SCALE GENOMIC DNA]</scope>
    <source>
        <strain evidence="2">cv. PW_Plant_1</strain>
    </source>
</reference>